<gene>
    <name evidence="3" type="ORF">GRI58_05895</name>
</gene>
<keyword evidence="1" id="KW-0812">Transmembrane</keyword>
<evidence type="ECO:0000256" key="1">
    <source>
        <dbReference type="SAM" id="Phobius"/>
    </source>
</evidence>
<accession>A0A845AGN7</accession>
<dbReference type="EMBL" id="WTYA01000003">
    <property type="protein sequence ID" value="MXP28353.1"/>
    <property type="molecule type" value="Genomic_DNA"/>
</dbReference>
<proteinExistence type="predicted"/>
<reference evidence="3 4" key="1">
    <citation type="submission" date="2019-12" db="EMBL/GenBank/DDBJ databases">
        <title>Genomic-based taxomic classification of the family Erythrobacteraceae.</title>
        <authorList>
            <person name="Xu L."/>
        </authorList>
    </citation>
    <scope>NUCLEOTIDE SEQUENCE [LARGE SCALE GENOMIC DNA]</scope>
    <source>
        <strain evidence="3 4">KEMB 9005-328</strain>
    </source>
</reference>
<dbReference type="Proteomes" id="UP000439780">
    <property type="component" value="Unassembled WGS sequence"/>
</dbReference>
<evidence type="ECO:0000259" key="2">
    <source>
        <dbReference type="Pfam" id="PF09994"/>
    </source>
</evidence>
<keyword evidence="1" id="KW-0472">Membrane</keyword>
<dbReference type="AlphaFoldDB" id="A0A845AGN7"/>
<dbReference type="RefSeq" id="WP_160752637.1">
    <property type="nucleotide sequence ID" value="NZ_WTYA01000003.1"/>
</dbReference>
<keyword evidence="1" id="KW-1133">Transmembrane helix</keyword>
<dbReference type="OrthoDB" id="4378831at2"/>
<feature type="transmembrane region" description="Helical" evidence="1">
    <location>
        <begin position="255"/>
        <end position="272"/>
    </location>
</feature>
<evidence type="ECO:0000313" key="4">
    <source>
        <dbReference type="Proteomes" id="UP000439780"/>
    </source>
</evidence>
<feature type="transmembrane region" description="Helical" evidence="1">
    <location>
        <begin position="229"/>
        <end position="249"/>
    </location>
</feature>
<sequence length="483" mass="54455">MQREDDNKFVDDYARPLGKNIIIFSDGTGQYGGVMPDQRLSNIYKMYRAMRPGTQTGIDPSEQIAYYDPGLGSGELGGRVRNILASAFGTGISENIVDCYEAILQHYRDGDRVFIFGFSRGAYTARCVANVMNLCGIPRQDVGGGPLPAGGVALRKIAEEAVYSVYEHGSGHDRAEYELEREEKAKRFRAKHDSEGTGKRGEPQGNVAPTFIGVFDTVAALGTVIVRRILAALSLMSIILGMASIWAGWETPWSFLAWVPAGLLVASFLWAIKKQFKCITDPPQGGRFNWHFAAWNLKNYDRFLDSSVGYARHALSIDENRKRFPRVGWGQSNDTGEQNRGDLAWLKQEWFAGNHSDIGGSYPESESRLSDIALRWMVNELMAIPDPPKIDQRFVRTFPDPLGLQHDEVKASLELWPRWWLRWLRFGWARSHRSVHPEAVLHESVFDRLSAPMVPQYDHRGLYRPDGLVDHQKAGVFFVENNK</sequence>
<name>A0A845AGN7_9SPHN</name>
<dbReference type="InterPro" id="IPR029058">
    <property type="entry name" value="AB_hydrolase_fold"/>
</dbReference>
<feature type="domain" description="T6SS Phospholipase effector Tle1-like catalytic" evidence="2">
    <location>
        <begin position="19"/>
        <end position="380"/>
    </location>
</feature>
<dbReference type="PANTHER" id="PTHR33840:SF1">
    <property type="entry name" value="TLE1 PHOSPHOLIPASE DOMAIN-CONTAINING PROTEIN"/>
    <property type="match status" value="1"/>
</dbReference>
<dbReference type="SUPFAM" id="SSF53474">
    <property type="entry name" value="alpha/beta-Hydrolases"/>
    <property type="match status" value="1"/>
</dbReference>
<evidence type="ECO:0000313" key="3">
    <source>
        <dbReference type="EMBL" id="MXP28353.1"/>
    </source>
</evidence>
<organism evidence="3 4">
    <name type="scientific">Qipengyuania algicida</name>
    <dbReference type="NCBI Taxonomy" id="1836209"/>
    <lineage>
        <taxon>Bacteria</taxon>
        <taxon>Pseudomonadati</taxon>
        <taxon>Pseudomonadota</taxon>
        <taxon>Alphaproteobacteria</taxon>
        <taxon>Sphingomonadales</taxon>
        <taxon>Erythrobacteraceae</taxon>
        <taxon>Qipengyuania</taxon>
    </lineage>
</organism>
<dbReference type="InterPro" id="IPR018712">
    <property type="entry name" value="Tle1-like_cat"/>
</dbReference>
<dbReference type="PANTHER" id="PTHR33840">
    <property type="match status" value="1"/>
</dbReference>
<comment type="caution">
    <text evidence="3">The sequence shown here is derived from an EMBL/GenBank/DDBJ whole genome shotgun (WGS) entry which is preliminary data.</text>
</comment>
<keyword evidence="4" id="KW-1185">Reference proteome</keyword>
<dbReference type="Pfam" id="PF09994">
    <property type="entry name" value="T6SS_Tle1-like_cat"/>
    <property type="match status" value="1"/>
</dbReference>
<protein>
    <submittedName>
        <fullName evidence="3">DUF2235 domain-containing protein</fullName>
    </submittedName>
</protein>